<dbReference type="InterPro" id="IPR029033">
    <property type="entry name" value="His_PPase_superfam"/>
</dbReference>
<dbReference type="Pfam" id="PF00328">
    <property type="entry name" value="His_Phos_2"/>
    <property type="match status" value="2"/>
</dbReference>
<comment type="catalytic activity">
    <reaction evidence="1">
        <text>a phosphate monoester + H2O = an alcohol + phosphate</text>
        <dbReference type="Rhea" id="RHEA:15017"/>
        <dbReference type="ChEBI" id="CHEBI:15377"/>
        <dbReference type="ChEBI" id="CHEBI:30879"/>
        <dbReference type="ChEBI" id="CHEBI:43474"/>
        <dbReference type="ChEBI" id="CHEBI:67140"/>
        <dbReference type="EC" id="3.1.3.2"/>
    </reaction>
</comment>
<accession>A0AAV8X0Z8</accession>
<dbReference type="EMBL" id="JANEYF010004053">
    <property type="protein sequence ID" value="KAJ8932388.1"/>
    <property type="molecule type" value="Genomic_DNA"/>
</dbReference>
<dbReference type="AlphaFoldDB" id="A0AAV8X0Z8"/>
<dbReference type="CDD" id="cd07061">
    <property type="entry name" value="HP_HAP_like"/>
    <property type="match status" value="1"/>
</dbReference>
<comment type="caution">
    <text evidence="8">The sequence shown here is derived from an EMBL/GenBank/DDBJ whole genome shotgun (WGS) entry which is preliminary data.</text>
</comment>
<reference evidence="8" key="1">
    <citation type="journal article" date="2023" name="Insect Mol. Biol.">
        <title>Genome sequencing provides insights into the evolution of gene families encoding plant cell wall-degrading enzymes in longhorned beetles.</title>
        <authorList>
            <person name="Shin N.R."/>
            <person name="Okamura Y."/>
            <person name="Kirsch R."/>
            <person name="Pauchet Y."/>
        </authorList>
    </citation>
    <scope>NUCLEOTIDE SEQUENCE</scope>
    <source>
        <strain evidence="8">RBIC_L_NR</strain>
    </source>
</reference>
<dbReference type="InterPro" id="IPR000560">
    <property type="entry name" value="His_Pase_clade-2"/>
</dbReference>
<sequence>MDIIKCFSIFIQIYRHGMRSPIRTYKNDPFNSTRYWGVDDYGELTNDLRVISSDKDRCLMSAAATLAGLYPPEGEQIWNQDLLWRPIPIRLVPDHEDAFLKQKKHCPKYERLYHEELRTDYFQKVLKDNMEFFKYISEKSGENISNLGQLKAFFEILHTQSYFNVTLPDWIKDAFGKLECPLIDQVISHFENIIRKENALKFLMYSAHDSTLVNIMNSIEVYDYKWPKFAAILIFELRKDDERHFVNILYKNADDLAKLSLKGCQFDCDIHKFKQTLAPVRINLKDWRRACFE</sequence>
<dbReference type="Proteomes" id="UP001162156">
    <property type="component" value="Unassembled WGS sequence"/>
</dbReference>
<evidence type="ECO:0000256" key="2">
    <source>
        <dbReference type="ARBA" id="ARBA00005375"/>
    </source>
</evidence>
<dbReference type="GO" id="GO:0003993">
    <property type="term" value="F:acid phosphatase activity"/>
    <property type="evidence" value="ECO:0007669"/>
    <property type="project" value="UniProtKB-EC"/>
</dbReference>
<name>A0AAV8X0Z8_9CUCU</name>
<keyword evidence="5" id="KW-0378">Hydrolase</keyword>
<evidence type="ECO:0000313" key="8">
    <source>
        <dbReference type="EMBL" id="KAJ8932388.1"/>
    </source>
</evidence>
<dbReference type="PANTHER" id="PTHR11567:SF211">
    <property type="entry name" value="PROSTATIC ACID PHOSPHATASE"/>
    <property type="match status" value="1"/>
</dbReference>
<dbReference type="SUPFAM" id="SSF53254">
    <property type="entry name" value="Phosphoglycerate mutase-like"/>
    <property type="match status" value="1"/>
</dbReference>
<protein>
    <recommendedName>
        <fullName evidence="3">acid phosphatase</fullName>
        <ecNumber evidence="3">3.1.3.2</ecNumber>
    </recommendedName>
</protein>
<evidence type="ECO:0000256" key="1">
    <source>
        <dbReference type="ARBA" id="ARBA00000032"/>
    </source>
</evidence>
<comment type="similarity">
    <text evidence="2">Belongs to the histidine acid phosphatase family.</text>
</comment>
<dbReference type="InterPro" id="IPR050645">
    <property type="entry name" value="Histidine_acid_phosphatase"/>
</dbReference>
<dbReference type="PROSITE" id="PS00778">
    <property type="entry name" value="HIS_ACID_PHOSPHAT_2"/>
    <property type="match status" value="1"/>
</dbReference>
<keyword evidence="6" id="KW-1015">Disulfide bond</keyword>
<evidence type="ECO:0000256" key="4">
    <source>
        <dbReference type="ARBA" id="ARBA00022729"/>
    </source>
</evidence>
<keyword evidence="9" id="KW-1185">Reference proteome</keyword>
<keyword evidence="4" id="KW-0732">Signal</keyword>
<dbReference type="Gene3D" id="3.40.50.1240">
    <property type="entry name" value="Phosphoglycerate mutase-like"/>
    <property type="match status" value="1"/>
</dbReference>
<evidence type="ECO:0000256" key="6">
    <source>
        <dbReference type="ARBA" id="ARBA00023157"/>
    </source>
</evidence>
<organism evidence="8 9">
    <name type="scientific">Rhamnusium bicolor</name>
    <dbReference type="NCBI Taxonomy" id="1586634"/>
    <lineage>
        <taxon>Eukaryota</taxon>
        <taxon>Metazoa</taxon>
        <taxon>Ecdysozoa</taxon>
        <taxon>Arthropoda</taxon>
        <taxon>Hexapoda</taxon>
        <taxon>Insecta</taxon>
        <taxon>Pterygota</taxon>
        <taxon>Neoptera</taxon>
        <taxon>Endopterygota</taxon>
        <taxon>Coleoptera</taxon>
        <taxon>Polyphaga</taxon>
        <taxon>Cucujiformia</taxon>
        <taxon>Chrysomeloidea</taxon>
        <taxon>Cerambycidae</taxon>
        <taxon>Lepturinae</taxon>
        <taxon>Rhagiini</taxon>
        <taxon>Rhamnusium</taxon>
    </lineage>
</organism>
<keyword evidence="7" id="KW-0325">Glycoprotein</keyword>
<proteinExistence type="inferred from homology"/>
<evidence type="ECO:0000313" key="9">
    <source>
        <dbReference type="Proteomes" id="UP001162156"/>
    </source>
</evidence>
<dbReference type="EC" id="3.1.3.2" evidence="3"/>
<evidence type="ECO:0000256" key="7">
    <source>
        <dbReference type="ARBA" id="ARBA00023180"/>
    </source>
</evidence>
<evidence type="ECO:0000256" key="5">
    <source>
        <dbReference type="ARBA" id="ARBA00022801"/>
    </source>
</evidence>
<gene>
    <name evidence="8" type="ORF">NQ314_014699</name>
</gene>
<dbReference type="InterPro" id="IPR033379">
    <property type="entry name" value="Acid_Pase_AS"/>
</dbReference>
<dbReference type="PANTHER" id="PTHR11567">
    <property type="entry name" value="ACID PHOSPHATASE-RELATED"/>
    <property type="match status" value="1"/>
</dbReference>
<evidence type="ECO:0000256" key="3">
    <source>
        <dbReference type="ARBA" id="ARBA00012646"/>
    </source>
</evidence>